<dbReference type="GO" id="GO:0005764">
    <property type="term" value="C:lysosome"/>
    <property type="evidence" value="ECO:0007669"/>
    <property type="project" value="UniProtKB-ARBA"/>
</dbReference>
<keyword evidence="7" id="KW-0636">Prenylation</keyword>
<dbReference type="PANTHER" id="PTHR47981">
    <property type="entry name" value="RAB FAMILY"/>
    <property type="match status" value="1"/>
</dbReference>
<dbReference type="NCBIfam" id="TIGR00231">
    <property type="entry name" value="small_GTP"/>
    <property type="match status" value="1"/>
</dbReference>
<feature type="compositionally biased region" description="Polar residues" evidence="9">
    <location>
        <begin position="239"/>
        <end position="253"/>
    </location>
</feature>
<dbReference type="PROSITE" id="PS51421">
    <property type="entry name" value="RAS"/>
    <property type="match status" value="1"/>
</dbReference>
<organism evidence="10 11">
    <name type="scientific">Stylonychia lemnae</name>
    <name type="common">Ciliate</name>
    <dbReference type="NCBI Taxonomy" id="5949"/>
    <lineage>
        <taxon>Eukaryota</taxon>
        <taxon>Sar</taxon>
        <taxon>Alveolata</taxon>
        <taxon>Ciliophora</taxon>
        <taxon>Intramacronucleata</taxon>
        <taxon>Spirotrichea</taxon>
        <taxon>Stichotrichia</taxon>
        <taxon>Sporadotrichida</taxon>
        <taxon>Oxytrichidae</taxon>
        <taxon>Stylonychinae</taxon>
        <taxon>Stylonychia</taxon>
    </lineage>
</organism>
<dbReference type="OMA" id="WCAEQKV"/>
<dbReference type="PROSITE" id="PS51420">
    <property type="entry name" value="RHO"/>
    <property type="match status" value="1"/>
</dbReference>
<name>A0A078BDN2_STYLE</name>
<dbReference type="Pfam" id="PF00071">
    <property type="entry name" value="Ras"/>
    <property type="match status" value="1"/>
</dbReference>
<accession>A0A078BDN2</accession>
<evidence type="ECO:0000256" key="2">
    <source>
        <dbReference type="ARBA" id="ARBA00022448"/>
    </source>
</evidence>
<dbReference type="OrthoDB" id="418268at2759"/>
<dbReference type="InterPro" id="IPR027417">
    <property type="entry name" value="P-loop_NTPase"/>
</dbReference>
<dbReference type="GO" id="GO:0002682">
    <property type="term" value="P:regulation of immune system process"/>
    <property type="evidence" value="ECO:0007669"/>
    <property type="project" value="UniProtKB-ARBA"/>
</dbReference>
<keyword evidence="5" id="KW-0342">GTP-binding</keyword>
<comment type="similarity">
    <text evidence="1">Belongs to the small GTPase superfamily. Rab family.</text>
</comment>
<keyword evidence="3" id="KW-0547">Nucleotide-binding</keyword>
<dbReference type="GO" id="GO:0045335">
    <property type="term" value="C:phagocytic vesicle"/>
    <property type="evidence" value="ECO:0007669"/>
    <property type="project" value="TreeGrafter"/>
</dbReference>
<dbReference type="PRINTS" id="PR00449">
    <property type="entry name" value="RASTRNSFRMNG"/>
</dbReference>
<dbReference type="EMBL" id="CCKQ01019671">
    <property type="protein sequence ID" value="CDW91693.1"/>
    <property type="molecule type" value="Genomic_DNA"/>
</dbReference>
<gene>
    <name evidence="10" type="primary">Contig7949.g8486</name>
    <name evidence="10" type="ORF">STYLEM_20852</name>
</gene>
<sequence length="253" mass="28521">MESSNLYRSSNTRASFSGQVNRDFTTPHPPSAIPEKKCFVKVVAIGDSGVGKTSLIQMFEHSRFTESFKPTIGADFSNKEVTIGGKIVTLQIWDTAGQERYQSLGTAFYRGADCCLLVYDITSQSTFENLSQWKSSFIQKGMIVNPETFPFMIVGNKLDIAEDNRQVSEYALQKFCKENGEMTYIEASALNNLNVEKAFCKLAEIALKRQELMQKKTDDYIVQEKLRERAQKLGRASGAQRQNNGNRENCQKC</sequence>
<evidence type="ECO:0000256" key="3">
    <source>
        <dbReference type="ARBA" id="ARBA00022741"/>
    </source>
</evidence>
<dbReference type="SMART" id="SM00176">
    <property type="entry name" value="RAN"/>
    <property type="match status" value="1"/>
</dbReference>
<dbReference type="PANTHER" id="PTHR47981:SF20">
    <property type="entry name" value="RAS-RELATED PROTEIN RAB-7A"/>
    <property type="match status" value="1"/>
</dbReference>
<dbReference type="GO" id="GO:0005770">
    <property type="term" value="C:late endosome"/>
    <property type="evidence" value="ECO:0007669"/>
    <property type="project" value="TreeGrafter"/>
</dbReference>
<dbReference type="InParanoid" id="A0A078BDN2"/>
<dbReference type="SMART" id="SM00174">
    <property type="entry name" value="RHO"/>
    <property type="match status" value="1"/>
</dbReference>
<evidence type="ECO:0000313" key="10">
    <source>
        <dbReference type="EMBL" id="CDW91693.1"/>
    </source>
</evidence>
<evidence type="ECO:0000256" key="1">
    <source>
        <dbReference type="ARBA" id="ARBA00006270"/>
    </source>
</evidence>
<dbReference type="FunFam" id="3.40.50.300:FF:000751">
    <property type="entry name" value="Rab family GTPase, putative"/>
    <property type="match status" value="1"/>
</dbReference>
<dbReference type="InterPro" id="IPR005225">
    <property type="entry name" value="Small_GTP-bd"/>
</dbReference>
<dbReference type="InterPro" id="IPR001806">
    <property type="entry name" value="Small_GTPase"/>
</dbReference>
<dbReference type="Gene3D" id="3.40.50.300">
    <property type="entry name" value="P-loop containing nucleotide triphosphate hydrolases"/>
    <property type="match status" value="1"/>
</dbReference>
<dbReference type="GO" id="GO:0015031">
    <property type="term" value="P:protein transport"/>
    <property type="evidence" value="ECO:0007669"/>
    <property type="project" value="UniProtKB-KW"/>
</dbReference>
<dbReference type="SUPFAM" id="SSF52540">
    <property type="entry name" value="P-loop containing nucleoside triphosphate hydrolases"/>
    <property type="match status" value="1"/>
</dbReference>
<dbReference type="GO" id="GO:0090385">
    <property type="term" value="P:phagosome-lysosome fusion"/>
    <property type="evidence" value="ECO:0007669"/>
    <property type="project" value="TreeGrafter"/>
</dbReference>
<evidence type="ECO:0000256" key="6">
    <source>
        <dbReference type="ARBA" id="ARBA00023288"/>
    </source>
</evidence>
<evidence type="ECO:0000313" key="11">
    <source>
        <dbReference type="Proteomes" id="UP000039865"/>
    </source>
</evidence>
<dbReference type="GO" id="GO:0003924">
    <property type="term" value="F:GTPase activity"/>
    <property type="evidence" value="ECO:0007669"/>
    <property type="project" value="InterPro"/>
</dbReference>
<proteinExistence type="inferred from homology"/>
<evidence type="ECO:0000256" key="4">
    <source>
        <dbReference type="ARBA" id="ARBA00022927"/>
    </source>
</evidence>
<reference evidence="10 11" key="1">
    <citation type="submission" date="2014-06" db="EMBL/GenBank/DDBJ databases">
        <authorList>
            <person name="Swart Estienne"/>
        </authorList>
    </citation>
    <scope>NUCLEOTIDE SEQUENCE [LARGE SCALE GENOMIC DNA]</scope>
    <source>
        <strain evidence="10 11">130c</strain>
    </source>
</reference>
<keyword evidence="11" id="KW-1185">Reference proteome</keyword>
<dbReference type="AlphaFoldDB" id="A0A078BDN2"/>
<keyword evidence="2" id="KW-0813">Transport</keyword>
<dbReference type="SMART" id="SM00173">
    <property type="entry name" value="RAS"/>
    <property type="match status" value="1"/>
</dbReference>
<keyword evidence="4" id="KW-0653">Protein transport</keyword>
<protein>
    <recommendedName>
        <fullName evidence="8">Ras-related protein Rab-7b</fullName>
    </recommendedName>
</protein>
<evidence type="ECO:0000256" key="9">
    <source>
        <dbReference type="SAM" id="MobiDB-lite"/>
    </source>
</evidence>
<evidence type="ECO:0000256" key="5">
    <source>
        <dbReference type="ARBA" id="ARBA00023134"/>
    </source>
</evidence>
<dbReference type="GO" id="GO:0005525">
    <property type="term" value="F:GTP binding"/>
    <property type="evidence" value="ECO:0007669"/>
    <property type="project" value="UniProtKB-KW"/>
</dbReference>
<feature type="region of interest" description="Disordered" evidence="9">
    <location>
        <begin position="233"/>
        <end position="253"/>
    </location>
</feature>
<dbReference type="PROSITE" id="PS51419">
    <property type="entry name" value="RAB"/>
    <property type="match status" value="1"/>
</dbReference>
<dbReference type="Proteomes" id="UP000039865">
    <property type="component" value="Unassembled WGS sequence"/>
</dbReference>
<evidence type="ECO:0000256" key="7">
    <source>
        <dbReference type="ARBA" id="ARBA00023289"/>
    </source>
</evidence>
<keyword evidence="6" id="KW-0449">Lipoprotein</keyword>
<evidence type="ECO:0000256" key="8">
    <source>
        <dbReference type="ARBA" id="ARBA00067801"/>
    </source>
</evidence>
<dbReference type="SMART" id="SM00175">
    <property type="entry name" value="RAB"/>
    <property type="match status" value="1"/>
</dbReference>